<organism evidence="3">
    <name type="scientific">Lygus hesperus</name>
    <name type="common">Western plant bug</name>
    <dbReference type="NCBI Taxonomy" id="30085"/>
    <lineage>
        <taxon>Eukaryota</taxon>
        <taxon>Metazoa</taxon>
        <taxon>Ecdysozoa</taxon>
        <taxon>Arthropoda</taxon>
        <taxon>Hexapoda</taxon>
        <taxon>Insecta</taxon>
        <taxon>Pterygota</taxon>
        <taxon>Neoptera</taxon>
        <taxon>Paraneoptera</taxon>
        <taxon>Hemiptera</taxon>
        <taxon>Heteroptera</taxon>
        <taxon>Panheteroptera</taxon>
        <taxon>Cimicomorpha</taxon>
        <taxon>Miridae</taxon>
        <taxon>Mirini</taxon>
        <taxon>Lygus</taxon>
    </lineage>
</organism>
<dbReference type="EMBL" id="GDHC01006626">
    <property type="protein sequence ID" value="JAQ12003.1"/>
    <property type="molecule type" value="Transcribed_RNA"/>
</dbReference>
<dbReference type="AlphaFoldDB" id="A0A146LWJ0"/>
<evidence type="ECO:0000256" key="2">
    <source>
        <dbReference type="SAM" id="Phobius"/>
    </source>
</evidence>
<feature type="compositionally biased region" description="Basic and acidic residues" evidence="1">
    <location>
        <begin position="1"/>
        <end position="11"/>
    </location>
</feature>
<sequence length="133" mass="14434">MEVDKDHDDHPMLGIRQPTFMYKREMSDVEPTPGGGDVPADLEGAPDGKSKTDKNSSGVDGSENSSEGEQIVKLLGRRRSSRIPSLAVTLQQTNTRSCCFVKGLDGLKVVQIILLLMILVLSGFFVVISLTKS</sequence>
<evidence type="ECO:0000256" key="1">
    <source>
        <dbReference type="SAM" id="MobiDB-lite"/>
    </source>
</evidence>
<proteinExistence type="predicted"/>
<protein>
    <submittedName>
        <fullName evidence="3">Uncharacterized protein</fullName>
    </submittedName>
</protein>
<accession>A0A146LWJ0</accession>
<feature type="compositionally biased region" description="Polar residues" evidence="1">
    <location>
        <begin position="55"/>
        <end position="68"/>
    </location>
</feature>
<feature type="transmembrane region" description="Helical" evidence="2">
    <location>
        <begin position="112"/>
        <end position="131"/>
    </location>
</feature>
<keyword evidence="2" id="KW-1133">Transmembrane helix</keyword>
<gene>
    <name evidence="3" type="ORF">g.57776</name>
</gene>
<feature type="region of interest" description="Disordered" evidence="1">
    <location>
        <begin position="1"/>
        <end position="69"/>
    </location>
</feature>
<name>A0A146LWJ0_LYGHE</name>
<keyword evidence="2" id="KW-0472">Membrane</keyword>
<evidence type="ECO:0000313" key="3">
    <source>
        <dbReference type="EMBL" id="JAQ12003.1"/>
    </source>
</evidence>
<reference evidence="3" key="1">
    <citation type="journal article" date="2016" name="Gigascience">
        <title>De novo construction of an expanded transcriptome assembly for the western tarnished plant bug, Lygus hesperus.</title>
        <authorList>
            <person name="Tassone E.E."/>
            <person name="Geib S.M."/>
            <person name="Hall B."/>
            <person name="Fabrick J.A."/>
            <person name="Brent C.S."/>
            <person name="Hull J.J."/>
        </authorList>
    </citation>
    <scope>NUCLEOTIDE SEQUENCE</scope>
</reference>
<keyword evidence="2" id="KW-0812">Transmembrane</keyword>